<feature type="transmembrane region" description="Helical" evidence="1">
    <location>
        <begin position="85"/>
        <end position="105"/>
    </location>
</feature>
<name>B8LRK2_PICSI</name>
<protein>
    <submittedName>
        <fullName evidence="2">Uncharacterized protein</fullName>
    </submittedName>
</protein>
<evidence type="ECO:0000313" key="2">
    <source>
        <dbReference type="EMBL" id="ABR18282.1"/>
    </source>
</evidence>
<keyword evidence="1" id="KW-0472">Membrane</keyword>
<dbReference type="AlphaFoldDB" id="B8LRK2"/>
<reference evidence="2" key="1">
    <citation type="submission" date="2007-06" db="EMBL/GenBank/DDBJ databases">
        <title>Full length cDNA sequences from Sitka Spruce (Picea sitchensis).</title>
        <authorList>
            <person name="Ralph S.G."/>
            <person name="Chun H.E."/>
            <person name="Liao N."/>
            <person name="Ali J."/>
            <person name="Reid K."/>
            <person name="Kolosova N."/>
            <person name="Cooper N."/>
            <person name="Cullis C."/>
            <person name="Jancsik S."/>
            <person name="Moore R."/>
            <person name="Mayo M."/>
            <person name="Wagner S."/>
            <person name="Holt R.A."/>
            <person name="Jones S.J.M."/>
            <person name="Marra M.A."/>
            <person name="Ritland C.E."/>
            <person name="Ritland K."/>
            <person name="Bohlmann J."/>
        </authorList>
    </citation>
    <scope>NUCLEOTIDE SEQUENCE</scope>
    <source>
        <tissue evidence="2">Bark</tissue>
    </source>
</reference>
<keyword evidence="1" id="KW-1133">Transmembrane helix</keyword>
<proteinExistence type="evidence at transcript level"/>
<keyword evidence="1" id="KW-0812">Transmembrane</keyword>
<accession>B8LRK2</accession>
<organism evidence="2">
    <name type="scientific">Picea sitchensis</name>
    <name type="common">Sitka spruce</name>
    <name type="synonym">Pinus sitchensis</name>
    <dbReference type="NCBI Taxonomy" id="3332"/>
    <lineage>
        <taxon>Eukaryota</taxon>
        <taxon>Viridiplantae</taxon>
        <taxon>Streptophyta</taxon>
        <taxon>Embryophyta</taxon>
        <taxon>Tracheophyta</taxon>
        <taxon>Spermatophyta</taxon>
        <taxon>Pinopsida</taxon>
        <taxon>Pinidae</taxon>
        <taxon>Conifers I</taxon>
        <taxon>Pinales</taxon>
        <taxon>Pinaceae</taxon>
        <taxon>Picea</taxon>
    </lineage>
</organism>
<evidence type="ECO:0000256" key="1">
    <source>
        <dbReference type="SAM" id="Phobius"/>
    </source>
</evidence>
<dbReference type="EMBL" id="EF678534">
    <property type="protein sequence ID" value="ABR18282.1"/>
    <property type="molecule type" value="mRNA"/>
</dbReference>
<sequence length="117" mass="13210">MEAETVAETFFFLGWGSIGRQEEIGKVMPNFKFSLGVGGRGQRAGVEAVLHGGFPNPPPVQMEDQRDFYIHSLEIVAFHSHGRSFFIFMHMGIHFILLFFFYWIVKSTLLPASSGLL</sequence>